<feature type="region of interest" description="Disordered" evidence="5">
    <location>
        <begin position="1017"/>
        <end position="1039"/>
    </location>
</feature>
<dbReference type="RefSeq" id="XP_035828428.1">
    <property type="nucleotide sequence ID" value="XM_035972535.1"/>
</dbReference>
<evidence type="ECO:0000256" key="3">
    <source>
        <dbReference type="ARBA" id="ARBA00022753"/>
    </source>
</evidence>
<feature type="region of interest" description="Disordered" evidence="5">
    <location>
        <begin position="778"/>
        <end position="845"/>
    </location>
</feature>
<feature type="compositionally biased region" description="Polar residues" evidence="5">
    <location>
        <begin position="466"/>
        <end position="486"/>
    </location>
</feature>
<dbReference type="InterPro" id="IPR025258">
    <property type="entry name" value="RH_dom"/>
</dbReference>
<evidence type="ECO:0000256" key="2">
    <source>
        <dbReference type="ARBA" id="ARBA00022553"/>
    </source>
</evidence>
<evidence type="ECO:0000256" key="1">
    <source>
        <dbReference type="ARBA" id="ARBA00004603"/>
    </source>
</evidence>
<feature type="compositionally biased region" description="Low complexity" evidence="5">
    <location>
        <begin position="393"/>
        <end position="406"/>
    </location>
</feature>
<keyword evidence="7" id="KW-1185">Reference proteome</keyword>
<feature type="compositionally biased region" description="Polar residues" evidence="5">
    <location>
        <begin position="342"/>
        <end position="353"/>
    </location>
</feature>
<keyword evidence="2" id="KW-0597">Phosphoprotein</keyword>
<dbReference type="Pfam" id="PF13901">
    <property type="entry name" value="RH_dom"/>
    <property type="match status" value="1"/>
</dbReference>
<reference evidence="8" key="1">
    <citation type="submission" date="2025-08" db="UniProtKB">
        <authorList>
            <consortium name="RefSeq"/>
        </authorList>
    </citation>
    <scope>IDENTIFICATION</scope>
</reference>
<dbReference type="CDD" id="cd17686">
    <property type="entry name" value="RUN_RUBCN"/>
    <property type="match status" value="1"/>
</dbReference>
<keyword evidence="3" id="KW-0967">Endosome</keyword>
<dbReference type="InterPro" id="IPR048569">
    <property type="entry name" value="RUBC_PIKBD"/>
</dbReference>
<feature type="compositionally biased region" description="Low complexity" evidence="5">
    <location>
        <begin position="833"/>
        <end position="845"/>
    </location>
</feature>
<evidence type="ECO:0000313" key="7">
    <source>
        <dbReference type="Proteomes" id="UP000694888"/>
    </source>
</evidence>
<dbReference type="InterPro" id="IPR037213">
    <property type="entry name" value="Run_dom_sf"/>
</dbReference>
<proteinExistence type="predicted"/>
<gene>
    <name evidence="8" type="primary">LOC101849005</name>
</gene>
<feature type="region of interest" description="Disordered" evidence="5">
    <location>
        <begin position="177"/>
        <end position="222"/>
    </location>
</feature>
<evidence type="ECO:0000256" key="4">
    <source>
        <dbReference type="ARBA" id="ARBA00023006"/>
    </source>
</evidence>
<organism evidence="7 8">
    <name type="scientific">Aplysia californica</name>
    <name type="common">California sea hare</name>
    <dbReference type="NCBI Taxonomy" id="6500"/>
    <lineage>
        <taxon>Eukaryota</taxon>
        <taxon>Metazoa</taxon>
        <taxon>Spiralia</taxon>
        <taxon>Lophotrochozoa</taxon>
        <taxon>Mollusca</taxon>
        <taxon>Gastropoda</taxon>
        <taxon>Heterobranchia</taxon>
        <taxon>Euthyneura</taxon>
        <taxon>Tectipleura</taxon>
        <taxon>Aplysiida</taxon>
        <taxon>Aplysioidea</taxon>
        <taxon>Aplysiidae</taxon>
        <taxon>Aplysia</taxon>
    </lineage>
</organism>
<dbReference type="SUPFAM" id="SSF140741">
    <property type="entry name" value="RUN domain-like"/>
    <property type="match status" value="1"/>
</dbReference>
<feature type="region of interest" description="Disordered" evidence="5">
    <location>
        <begin position="867"/>
        <end position="922"/>
    </location>
</feature>
<dbReference type="GeneID" id="101849005"/>
<dbReference type="InterPro" id="IPR004012">
    <property type="entry name" value="Run_dom"/>
</dbReference>
<evidence type="ECO:0000259" key="6">
    <source>
        <dbReference type="PROSITE" id="PS50826"/>
    </source>
</evidence>
<dbReference type="Pfam" id="PF21054">
    <property type="entry name" value="RUBC_PIKBD"/>
    <property type="match status" value="2"/>
</dbReference>
<feature type="compositionally biased region" description="Basic and acidic residues" evidence="5">
    <location>
        <begin position="799"/>
        <end position="818"/>
    </location>
</feature>
<dbReference type="PROSITE" id="PS50826">
    <property type="entry name" value="RUN"/>
    <property type="match status" value="1"/>
</dbReference>
<dbReference type="SMART" id="SM01175">
    <property type="entry name" value="DUF4206"/>
    <property type="match status" value="1"/>
</dbReference>
<feature type="region of interest" description="Disordered" evidence="5">
    <location>
        <begin position="571"/>
        <end position="590"/>
    </location>
</feature>
<feature type="compositionally biased region" description="Acidic residues" evidence="5">
    <location>
        <begin position="911"/>
        <end position="920"/>
    </location>
</feature>
<dbReference type="Gene3D" id="1.20.58.900">
    <property type="match status" value="1"/>
</dbReference>
<feature type="region of interest" description="Disordered" evidence="5">
    <location>
        <begin position="365"/>
        <end position="411"/>
    </location>
</feature>
<dbReference type="Proteomes" id="UP000694888">
    <property type="component" value="Unplaced"/>
</dbReference>
<keyword evidence="4" id="KW-0072">Autophagy</keyword>
<feature type="region of interest" description="Disordered" evidence="5">
    <location>
        <begin position="1294"/>
        <end position="1327"/>
    </location>
</feature>
<dbReference type="Pfam" id="PF02759">
    <property type="entry name" value="RUN"/>
    <property type="match status" value="1"/>
</dbReference>
<dbReference type="PANTHER" id="PTHR45971">
    <property type="entry name" value="PHOX (PX) DOMAIN-CONTAINING PROTEIN"/>
    <property type="match status" value="1"/>
</dbReference>
<feature type="compositionally biased region" description="Low complexity" evidence="5">
    <location>
        <begin position="314"/>
        <end position="326"/>
    </location>
</feature>
<feature type="compositionally biased region" description="Polar residues" evidence="5">
    <location>
        <begin position="1312"/>
        <end position="1321"/>
    </location>
</feature>
<dbReference type="InterPro" id="IPR052428">
    <property type="entry name" value="Autophagy_HostDef_Reg"/>
</dbReference>
<feature type="domain" description="RUN" evidence="6">
    <location>
        <begin position="36"/>
        <end position="168"/>
    </location>
</feature>
<protein>
    <submittedName>
        <fullName evidence="8">Run domain Beclin-1-interacting and cysteine-rich domain-containing protein</fullName>
    </submittedName>
</protein>
<feature type="compositionally biased region" description="Basic and acidic residues" evidence="5">
    <location>
        <begin position="874"/>
        <end position="886"/>
    </location>
</feature>
<feature type="region of interest" description="Disordered" evidence="5">
    <location>
        <begin position="530"/>
        <end position="560"/>
    </location>
</feature>
<feature type="compositionally biased region" description="Polar residues" evidence="5">
    <location>
        <begin position="896"/>
        <end position="907"/>
    </location>
</feature>
<feature type="compositionally biased region" description="Low complexity" evidence="5">
    <location>
        <begin position="572"/>
        <end position="590"/>
    </location>
</feature>
<feature type="compositionally biased region" description="Polar residues" evidence="5">
    <location>
        <begin position="280"/>
        <end position="306"/>
    </location>
</feature>
<feature type="compositionally biased region" description="Low complexity" evidence="5">
    <location>
        <begin position="185"/>
        <end position="197"/>
    </location>
</feature>
<feature type="compositionally biased region" description="Low complexity" evidence="5">
    <location>
        <begin position="615"/>
        <end position="625"/>
    </location>
</feature>
<evidence type="ECO:0000313" key="8">
    <source>
        <dbReference type="RefSeq" id="XP_035828428.1"/>
    </source>
</evidence>
<sequence length="1327" mass="143901">MADSETDHESDCRDLLIKLKRTTEGLLAGQSMQGVWGTYGGLRRVCDDTEAILGHHVREDQASSASEGNYWAFVQGLKWLSPSHAPIIERLSRHTGRQRGQYAEVGRAWLQDSVQDHSLISQLDILLASPEHLHTFYYDDAFLRQEEYVAAMRICFRAIELNKPALLSDINPQLLRSDRLPGSHPRSSSLPLRQQSRADGKSSFVHHQHSFPCPGSEPTRYSMGNRLSTRLEVSYTGLEFSSTQSLAFDPALSGLFGPINQKSPSDPYFLTSALTAPPTSAGVFSSTGRDQDTAESVEQTEPSSSDGGLLHPNSTAVPPSSSSTSSCGALQPPSSSSASSSEMPQAGSNSSFEDVTNEAVKLLQQGSGQGGASDSHQPSVHSSEQNEPHEESSTLSAASAHSSFSEVGSDSLVSTSIVSELGQGAGFEQQPSEHVSTSRSNSLISVGIDAEALNHGLVNEPLTASKVSNLGPLSNGDGTSALGNDSQSEHTTNKVYFSHGQRASVPSVFPGISDTSAFQHDGSETKLAAVKSDPNLASRGDSRLSQRSKLSVPSAVGLSPLSMDTASDLYQTTSPAATPSPSPGALSDRSSLRSSGLVYIPPPLSRGTSLERGLSLQSDISSNSSGPGGSNTGSSTSKAAHPPPTTATRRMGHKRWVSDTSVIQLQSPGEARAVEAEPATRTTPTNGRGQRASESDTASVQPVGGHRSSGNRRTRASGLEPSGYSQSTLTRPAEGQSLMSYLTSQDFNTCANLEKENAHFHISEALIAAFESMRWNKAMKKQSSGRHSSSSSNSDEEIQELRQRIRIRKQEKLMEKGRPFPALSDGQTDTATSSQSVSSHVGSSADVSSLSGEYSSVVLCNDPCSHSSRLRSISRGEKKNDDRLIGEKNGVLPFTETLNSTVHTDSPSVDDTSESGDDDVDHGQIDLNMSSDAQGSLLALRSGGLSLSMASLYSELEIQKSNQQLERNSSLEDSVTPGSAESIAISLLRKFSEKHLPKASELKWLVSEHDAPQRLLPLPASIPVSPDDGEDSNGSRTNRTRLRGNLEWAPPRAQIIFSIHPTEKRAVVMQRQNYRCAGCGLRIDPAFMKRYRYCEYLGKYFCQCCHTSETSVIPGRVIERWDFSRCPVSRFSFTLLEKMWTEPLFHIDTIHPGLYKRVRSLENIRQGRTQLHHLHSLLAVCKRDVKLMKEAQKLPAHWISNHDVYSMDDFSQVKSGVMLTHIKSFVSSAIAHVDACPLCQGLGFICGMCNDPQVIFPFQLATVTRCTVCQSCYHKHCFIPGKCPKCIRMEARRQRQQEQLSPDSPESEDGHSTSTLTPETDVTVHTR</sequence>
<feature type="region of interest" description="Disordered" evidence="5">
    <location>
        <begin position="466"/>
        <end position="491"/>
    </location>
</feature>
<dbReference type="PANTHER" id="PTHR45971:SF1">
    <property type="entry name" value="RUBICON, ISOFORM A"/>
    <property type="match status" value="1"/>
</dbReference>
<name>A0ABM1W185_APLCA</name>
<feature type="region of interest" description="Disordered" evidence="5">
    <location>
        <begin position="280"/>
        <end position="353"/>
    </location>
</feature>
<accession>A0ABM1W185</accession>
<evidence type="ECO:0000256" key="5">
    <source>
        <dbReference type="SAM" id="MobiDB-lite"/>
    </source>
</evidence>
<feature type="compositionally biased region" description="Polar residues" evidence="5">
    <location>
        <begin position="658"/>
        <end position="667"/>
    </location>
</feature>
<comment type="subcellular location">
    <subcellularLocation>
        <location evidence="1">Late endosome</location>
    </subcellularLocation>
</comment>
<feature type="region of interest" description="Disordered" evidence="5">
    <location>
        <begin position="597"/>
        <end position="730"/>
    </location>
</feature>